<comment type="caution">
    <text evidence="3">The sequence shown here is derived from an EMBL/GenBank/DDBJ whole genome shotgun (WGS) entry which is preliminary data.</text>
</comment>
<sequence length="92" mass="11001">MTNEWNTVLYTGVTNDLIRRVYEHKNCTKGNKEIHQGFTKKYNVNKLVYYEVFDDIENAILREKQIKSGSRDKKIGLIKNMNPEWKDLYDEL</sequence>
<dbReference type="Gene3D" id="3.40.1440.10">
    <property type="entry name" value="GIY-YIG endonuclease"/>
    <property type="match status" value="1"/>
</dbReference>
<dbReference type="PANTHER" id="PTHR34477">
    <property type="entry name" value="UPF0213 PROTEIN YHBQ"/>
    <property type="match status" value="1"/>
</dbReference>
<protein>
    <submittedName>
        <fullName evidence="3">Excinuclease ABC subunit C</fullName>
    </submittedName>
</protein>
<feature type="domain" description="GIY-YIG" evidence="2">
    <location>
        <begin position="1"/>
        <end position="76"/>
    </location>
</feature>
<dbReference type="InterPro" id="IPR035901">
    <property type="entry name" value="GIY-YIG_endonuc_sf"/>
</dbReference>
<dbReference type="Proteomes" id="UP000178082">
    <property type="component" value="Unassembled WGS sequence"/>
</dbReference>
<dbReference type="Pfam" id="PF01541">
    <property type="entry name" value="GIY-YIG"/>
    <property type="match status" value="1"/>
</dbReference>
<dbReference type="SUPFAM" id="SSF82771">
    <property type="entry name" value="GIY-YIG endonuclease"/>
    <property type="match status" value="1"/>
</dbReference>
<name>A0A1F7SKE9_9BACT</name>
<dbReference type="InterPro" id="IPR000305">
    <property type="entry name" value="GIY-YIG_endonuc"/>
</dbReference>
<gene>
    <name evidence="3" type="ORF">A3G31_05435</name>
</gene>
<dbReference type="AlphaFoldDB" id="A0A1F7SKE9"/>
<dbReference type="CDD" id="cd10448">
    <property type="entry name" value="GIY-YIG_unchar_3"/>
    <property type="match status" value="1"/>
</dbReference>
<evidence type="ECO:0000313" key="4">
    <source>
        <dbReference type="Proteomes" id="UP000178082"/>
    </source>
</evidence>
<dbReference type="InterPro" id="IPR050190">
    <property type="entry name" value="UPF0213_domain"/>
</dbReference>
<proteinExistence type="inferred from homology"/>
<evidence type="ECO:0000256" key="1">
    <source>
        <dbReference type="ARBA" id="ARBA00007435"/>
    </source>
</evidence>
<reference evidence="3 4" key="1">
    <citation type="journal article" date="2016" name="Nat. Commun.">
        <title>Thousands of microbial genomes shed light on interconnected biogeochemical processes in an aquifer system.</title>
        <authorList>
            <person name="Anantharaman K."/>
            <person name="Brown C.T."/>
            <person name="Hug L.A."/>
            <person name="Sharon I."/>
            <person name="Castelle C.J."/>
            <person name="Probst A.J."/>
            <person name="Thomas B.C."/>
            <person name="Singh A."/>
            <person name="Wilkins M.J."/>
            <person name="Karaoz U."/>
            <person name="Brodie E.L."/>
            <person name="Williams K.H."/>
            <person name="Hubbard S.S."/>
            <person name="Banfield J.F."/>
        </authorList>
    </citation>
    <scope>NUCLEOTIDE SEQUENCE [LARGE SCALE GENOMIC DNA]</scope>
</reference>
<dbReference type="EMBL" id="MGDI01000016">
    <property type="protein sequence ID" value="OGL54241.1"/>
    <property type="molecule type" value="Genomic_DNA"/>
</dbReference>
<organism evidence="3 4">
    <name type="scientific">Candidatus Schekmanbacteria bacterium RIFCSPLOWO2_12_FULL_38_15</name>
    <dbReference type="NCBI Taxonomy" id="1817883"/>
    <lineage>
        <taxon>Bacteria</taxon>
        <taxon>Candidatus Schekmaniibacteriota</taxon>
    </lineage>
</organism>
<evidence type="ECO:0000259" key="2">
    <source>
        <dbReference type="PROSITE" id="PS50164"/>
    </source>
</evidence>
<comment type="similarity">
    <text evidence="1">Belongs to the UPF0213 family.</text>
</comment>
<evidence type="ECO:0000313" key="3">
    <source>
        <dbReference type="EMBL" id="OGL54241.1"/>
    </source>
</evidence>
<accession>A0A1F7SKE9</accession>
<dbReference type="PANTHER" id="PTHR34477:SF5">
    <property type="entry name" value="BSL5627 PROTEIN"/>
    <property type="match status" value="1"/>
</dbReference>
<dbReference type="STRING" id="1817883.A3G31_05435"/>
<dbReference type="PROSITE" id="PS50164">
    <property type="entry name" value="GIY_YIG"/>
    <property type="match status" value="1"/>
</dbReference>